<comment type="function">
    <text evidence="22">Receptor kinase that detects X.oryzae pv. oryzae protein Ax21 to promote innate immunity. Following X.oryzae pv. oryzae protein Ax21 detection, undergoes cleavage, releasing the processed protein kinase Xa21 chain.</text>
</comment>
<gene>
    <name evidence="29" type="ORF">URODEC1_LOCUS59775</name>
</gene>
<evidence type="ECO:0000256" key="17">
    <source>
        <dbReference type="ARBA" id="ARBA00023136"/>
    </source>
</evidence>
<evidence type="ECO:0000256" key="11">
    <source>
        <dbReference type="ARBA" id="ARBA00022729"/>
    </source>
</evidence>
<reference evidence="29" key="1">
    <citation type="submission" date="2024-10" db="EMBL/GenBank/DDBJ databases">
        <authorList>
            <person name="Ryan C."/>
        </authorList>
    </citation>
    <scope>NUCLEOTIDE SEQUENCE [LARGE SCALE GENOMIC DNA]</scope>
</reference>
<sequence>MKITAIGKFLLVFIVFFNASVGMGSSNGIDMDKMPLLEFKRAITLDPQQALISWNDSNHLCHWQGVYCRIKNPRRVTSLDLANQGLVGQISPSLGNITFLKYIILAANRFSGEIPSSLGHLHHLQALRLTGNMLHGTIPSFTNCSVLRFLWLDRNNLVGHFPADLPHRLQQLKISYNNITGFIPPSLANITTLSKLSCVTNNIQGKIPQEFAKLPLKILYIGGNKFIGGFPQAILNFSNLVGLNIAFNHLRGDIPSSIGNSLPNLTVLQLGASPGLCQGLDNNRFNGVIPEWVGTLKGLQAWEALKCSVHSAFPVTIFREGYLRKSLIPTIMLIELSFNNLDGKLPTEVGNAKQLIYLGLSSNKLSGDVPGTLGNCESLEFVELDLNYFSGSIPTLLSNIRSLKDLNLSHNNLTGSIPASLSNLKLLQQLDLSFNRLNGEVPTEGIFVKIDGNSGLCGGVLELLLLACSTVPLNSTKHRKSIVLKVVIPLASLLSLATIISIILIQRGQQKRKSAFLPSLGYIFPEVSYFDLARATDGFSASRLVGRGRYSSVYQGELLQDRKTVAIKVFSLGTVGAHKSFIAECNALRNVRHRNLVPIITACSSIDSIGNDFKALVYEFMPRGDLHALLHLTRDDENNSTLSCITLAQRLSIVVDVADALEYLHHNNIVSIVHCDLKPSNILLDNNMTAHVGDFSLARFVVDSAAPYLGDSISTSSVAIKGTIGYVAPGGNISSLGDVYSFGIVLLELFLRKRPTDDMFNDELNIVKFVEMNFPGMVSEIADPELLKEHCYLSQEASVDMKARILNCLISVLNIGLQCTKPSPNQRMCMQEVAARLHGIKDAYLSRK</sequence>
<dbReference type="EC" id="2.7.11.1" evidence="4"/>
<dbReference type="FunFam" id="3.80.10.10:FF:000400">
    <property type="entry name" value="Nuclear pore complex protein NUP107"/>
    <property type="match status" value="1"/>
</dbReference>
<evidence type="ECO:0000256" key="20">
    <source>
        <dbReference type="ARBA" id="ARBA00047899"/>
    </source>
</evidence>
<dbReference type="InterPro" id="IPR051809">
    <property type="entry name" value="Plant_receptor-like_S/T_kinase"/>
</dbReference>
<dbReference type="SUPFAM" id="SSF56112">
    <property type="entry name" value="Protein kinase-like (PK-like)"/>
    <property type="match status" value="1"/>
</dbReference>
<name>A0ABC9B0L9_9POAL</name>
<evidence type="ECO:0000256" key="3">
    <source>
        <dbReference type="ARBA" id="ARBA00008684"/>
    </source>
</evidence>
<keyword evidence="6" id="KW-0723">Serine/threonine-protein kinase</keyword>
<feature type="domain" description="Protein kinase" evidence="28">
    <location>
        <begin position="539"/>
        <end position="845"/>
    </location>
</feature>
<dbReference type="PANTHER" id="PTHR27008">
    <property type="entry name" value="OS04G0122200 PROTEIN"/>
    <property type="match status" value="1"/>
</dbReference>
<evidence type="ECO:0000256" key="16">
    <source>
        <dbReference type="ARBA" id="ARBA00022989"/>
    </source>
</evidence>
<dbReference type="SUPFAM" id="SSF52058">
    <property type="entry name" value="L domain-like"/>
    <property type="match status" value="2"/>
</dbReference>
<organism evidence="29 30">
    <name type="scientific">Urochloa decumbens</name>
    <dbReference type="NCBI Taxonomy" id="240449"/>
    <lineage>
        <taxon>Eukaryota</taxon>
        <taxon>Viridiplantae</taxon>
        <taxon>Streptophyta</taxon>
        <taxon>Embryophyta</taxon>
        <taxon>Tracheophyta</taxon>
        <taxon>Spermatophyta</taxon>
        <taxon>Magnoliopsida</taxon>
        <taxon>Liliopsida</taxon>
        <taxon>Poales</taxon>
        <taxon>Poaceae</taxon>
        <taxon>PACMAD clade</taxon>
        <taxon>Panicoideae</taxon>
        <taxon>Panicodae</taxon>
        <taxon>Paniceae</taxon>
        <taxon>Melinidinae</taxon>
        <taxon>Urochloa</taxon>
    </lineage>
</organism>
<keyword evidence="16 26" id="KW-1133">Transmembrane helix</keyword>
<dbReference type="PROSITE" id="PS00108">
    <property type="entry name" value="PROTEIN_KINASE_ST"/>
    <property type="match status" value="1"/>
</dbReference>
<comment type="subcellular location">
    <subcellularLocation>
        <location evidence="1">Cell membrane</location>
        <topology evidence="1">Single-pass membrane protein</topology>
    </subcellularLocation>
    <subcellularLocation>
        <location evidence="2">Endoplasmic reticulum membrane</location>
        <topology evidence="2">Single-pass membrane protein</topology>
    </subcellularLocation>
</comment>
<dbReference type="AlphaFoldDB" id="A0ABC9B0L9"/>
<dbReference type="GO" id="GO:0009653">
    <property type="term" value="P:anatomical structure morphogenesis"/>
    <property type="evidence" value="ECO:0007669"/>
    <property type="project" value="UniProtKB-ARBA"/>
</dbReference>
<keyword evidence="30" id="KW-1185">Reference proteome</keyword>
<dbReference type="PANTHER" id="PTHR27008:SF537">
    <property type="entry name" value="OS11G0173432 PROTEIN"/>
    <property type="match status" value="1"/>
</dbReference>
<evidence type="ECO:0000256" key="5">
    <source>
        <dbReference type="ARBA" id="ARBA00022475"/>
    </source>
</evidence>
<keyword evidence="19" id="KW-0325">Glycoprotein</keyword>
<comment type="function">
    <text evidence="23">The processed protein kinase Xa21 chain released by protein cleavage after X.oryzae pv. oryzae protein Ax21 detection translocates into the nucleus where it can bind and regulate WRKY62, a transcription factor. Confers resistance to the bacterial pathogen X.oryzae pv. oryzae (Xoo).</text>
</comment>
<keyword evidence="9" id="KW-0808">Transferase</keyword>
<evidence type="ECO:0000256" key="19">
    <source>
        <dbReference type="ARBA" id="ARBA00023180"/>
    </source>
</evidence>
<keyword evidence="14" id="KW-0418">Kinase</keyword>
<evidence type="ECO:0000256" key="6">
    <source>
        <dbReference type="ARBA" id="ARBA00022527"/>
    </source>
</evidence>
<keyword evidence="10 26" id="KW-0812">Transmembrane</keyword>
<dbReference type="InterPro" id="IPR000719">
    <property type="entry name" value="Prot_kinase_dom"/>
</dbReference>
<feature type="transmembrane region" description="Helical" evidence="26">
    <location>
        <begin position="482"/>
        <end position="505"/>
    </location>
</feature>
<dbReference type="PROSITE" id="PS50011">
    <property type="entry name" value="PROTEIN_KINASE_DOM"/>
    <property type="match status" value="1"/>
</dbReference>
<dbReference type="Gene3D" id="3.30.200.20">
    <property type="entry name" value="Phosphorylase Kinase, domain 1"/>
    <property type="match status" value="1"/>
</dbReference>
<evidence type="ECO:0000256" key="9">
    <source>
        <dbReference type="ARBA" id="ARBA00022679"/>
    </source>
</evidence>
<dbReference type="Pfam" id="PF13855">
    <property type="entry name" value="LRR_8"/>
    <property type="match status" value="1"/>
</dbReference>
<evidence type="ECO:0000256" key="12">
    <source>
        <dbReference type="ARBA" id="ARBA00022737"/>
    </source>
</evidence>
<evidence type="ECO:0000256" key="15">
    <source>
        <dbReference type="ARBA" id="ARBA00022840"/>
    </source>
</evidence>
<evidence type="ECO:0000256" key="7">
    <source>
        <dbReference type="ARBA" id="ARBA00022553"/>
    </source>
</evidence>
<dbReference type="GO" id="GO:0099402">
    <property type="term" value="P:plant organ development"/>
    <property type="evidence" value="ECO:0007669"/>
    <property type="project" value="UniProtKB-ARBA"/>
</dbReference>
<evidence type="ECO:0000259" key="28">
    <source>
        <dbReference type="PROSITE" id="PS50011"/>
    </source>
</evidence>
<evidence type="ECO:0000313" key="29">
    <source>
        <dbReference type="EMBL" id="CAL4989548.1"/>
    </source>
</evidence>
<feature type="binding site" evidence="25">
    <location>
        <position position="568"/>
    </location>
    <ligand>
        <name>ATP</name>
        <dbReference type="ChEBI" id="CHEBI:30616"/>
    </ligand>
</feature>
<evidence type="ECO:0000256" key="14">
    <source>
        <dbReference type="ARBA" id="ARBA00022777"/>
    </source>
</evidence>
<comment type="similarity">
    <text evidence="3">Belongs to the protein kinase superfamily. Ser/Thr protein kinase family.</text>
</comment>
<dbReference type="GO" id="GO:0005886">
    <property type="term" value="C:plasma membrane"/>
    <property type="evidence" value="ECO:0007669"/>
    <property type="project" value="UniProtKB-SubCell"/>
</dbReference>
<evidence type="ECO:0000256" key="21">
    <source>
        <dbReference type="ARBA" id="ARBA00048679"/>
    </source>
</evidence>
<evidence type="ECO:0000256" key="2">
    <source>
        <dbReference type="ARBA" id="ARBA00004389"/>
    </source>
</evidence>
<dbReference type="InterPro" id="IPR008271">
    <property type="entry name" value="Ser/Thr_kinase_AS"/>
</dbReference>
<dbReference type="Gene3D" id="1.10.510.10">
    <property type="entry name" value="Transferase(Phosphotransferase) domain 1"/>
    <property type="match status" value="1"/>
</dbReference>
<evidence type="ECO:0000313" key="30">
    <source>
        <dbReference type="Proteomes" id="UP001497457"/>
    </source>
</evidence>
<proteinExistence type="inferred from homology"/>
<comment type="catalytic activity">
    <reaction evidence="21">
        <text>L-seryl-[protein] + ATP = O-phospho-L-seryl-[protein] + ADP + H(+)</text>
        <dbReference type="Rhea" id="RHEA:17989"/>
        <dbReference type="Rhea" id="RHEA-COMP:9863"/>
        <dbReference type="Rhea" id="RHEA-COMP:11604"/>
        <dbReference type="ChEBI" id="CHEBI:15378"/>
        <dbReference type="ChEBI" id="CHEBI:29999"/>
        <dbReference type="ChEBI" id="CHEBI:30616"/>
        <dbReference type="ChEBI" id="CHEBI:83421"/>
        <dbReference type="ChEBI" id="CHEBI:456216"/>
        <dbReference type="EC" id="2.7.11.1"/>
    </reaction>
</comment>
<dbReference type="FunFam" id="3.30.200.20:FF:000432">
    <property type="entry name" value="LRR receptor-like serine/threonine-protein kinase EFR"/>
    <property type="match status" value="1"/>
</dbReference>
<dbReference type="InterPro" id="IPR011009">
    <property type="entry name" value="Kinase-like_dom_sf"/>
</dbReference>
<evidence type="ECO:0000256" key="1">
    <source>
        <dbReference type="ARBA" id="ARBA00004162"/>
    </source>
</evidence>
<evidence type="ECO:0000256" key="23">
    <source>
        <dbReference type="ARBA" id="ARBA00056628"/>
    </source>
</evidence>
<evidence type="ECO:0000256" key="25">
    <source>
        <dbReference type="PROSITE-ProRule" id="PRU10141"/>
    </source>
</evidence>
<dbReference type="Gene3D" id="3.80.10.10">
    <property type="entry name" value="Ribonuclease Inhibitor"/>
    <property type="match status" value="2"/>
</dbReference>
<comment type="catalytic activity">
    <reaction evidence="20">
        <text>L-threonyl-[protein] + ATP = O-phospho-L-threonyl-[protein] + ADP + H(+)</text>
        <dbReference type="Rhea" id="RHEA:46608"/>
        <dbReference type="Rhea" id="RHEA-COMP:11060"/>
        <dbReference type="Rhea" id="RHEA-COMP:11605"/>
        <dbReference type="ChEBI" id="CHEBI:15378"/>
        <dbReference type="ChEBI" id="CHEBI:30013"/>
        <dbReference type="ChEBI" id="CHEBI:30616"/>
        <dbReference type="ChEBI" id="CHEBI:61977"/>
        <dbReference type="ChEBI" id="CHEBI:456216"/>
        <dbReference type="EC" id="2.7.11.1"/>
    </reaction>
</comment>
<keyword evidence="12" id="KW-0677">Repeat</keyword>
<protein>
    <recommendedName>
        <fullName evidence="24">Receptor kinase-like protein Xa21</fullName>
        <ecNumber evidence="4">2.7.11.1</ecNumber>
    </recommendedName>
</protein>
<keyword evidence="11 27" id="KW-0732">Signal</keyword>
<dbReference type="EMBL" id="OZ075133">
    <property type="protein sequence ID" value="CAL4989548.1"/>
    <property type="molecule type" value="Genomic_DNA"/>
</dbReference>
<dbReference type="InterPro" id="IPR013210">
    <property type="entry name" value="LRR_N_plant-typ"/>
</dbReference>
<evidence type="ECO:0000256" key="22">
    <source>
        <dbReference type="ARBA" id="ARBA00054320"/>
    </source>
</evidence>
<evidence type="ECO:0000256" key="26">
    <source>
        <dbReference type="SAM" id="Phobius"/>
    </source>
</evidence>
<dbReference type="Pfam" id="PF00560">
    <property type="entry name" value="LRR_1"/>
    <property type="match status" value="3"/>
</dbReference>
<dbReference type="GO" id="GO:0004674">
    <property type="term" value="F:protein serine/threonine kinase activity"/>
    <property type="evidence" value="ECO:0007669"/>
    <property type="project" value="UniProtKB-KW"/>
</dbReference>
<accession>A0ABC9B0L9</accession>
<dbReference type="Pfam" id="PF08263">
    <property type="entry name" value="LRRNT_2"/>
    <property type="match status" value="1"/>
</dbReference>
<evidence type="ECO:0000256" key="18">
    <source>
        <dbReference type="ARBA" id="ARBA00023170"/>
    </source>
</evidence>
<dbReference type="FunFam" id="3.80.10.10:FF:000095">
    <property type="entry name" value="LRR receptor-like serine/threonine-protein kinase GSO1"/>
    <property type="match status" value="1"/>
</dbReference>
<dbReference type="InterPro" id="IPR001611">
    <property type="entry name" value="Leu-rich_rpt"/>
</dbReference>
<dbReference type="PROSITE" id="PS00107">
    <property type="entry name" value="PROTEIN_KINASE_ATP"/>
    <property type="match status" value="1"/>
</dbReference>
<dbReference type="GO" id="GO:0005524">
    <property type="term" value="F:ATP binding"/>
    <property type="evidence" value="ECO:0007669"/>
    <property type="project" value="UniProtKB-UniRule"/>
</dbReference>
<dbReference type="SMART" id="SM00220">
    <property type="entry name" value="S_TKc"/>
    <property type="match status" value="1"/>
</dbReference>
<dbReference type="InterPro" id="IPR032675">
    <property type="entry name" value="LRR_dom_sf"/>
</dbReference>
<feature type="chain" id="PRO_5044763801" description="Receptor kinase-like protein Xa21" evidence="27">
    <location>
        <begin position="27"/>
        <end position="848"/>
    </location>
</feature>
<evidence type="ECO:0000256" key="10">
    <source>
        <dbReference type="ARBA" id="ARBA00022692"/>
    </source>
</evidence>
<keyword evidence="15 25" id="KW-0067">ATP-binding</keyword>
<dbReference type="InterPro" id="IPR017441">
    <property type="entry name" value="Protein_kinase_ATP_BS"/>
</dbReference>
<keyword evidence="18" id="KW-0675">Receptor</keyword>
<evidence type="ECO:0000256" key="4">
    <source>
        <dbReference type="ARBA" id="ARBA00012513"/>
    </source>
</evidence>
<evidence type="ECO:0000256" key="27">
    <source>
        <dbReference type="SAM" id="SignalP"/>
    </source>
</evidence>
<dbReference type="GO" id="GO:0005789">
    <property type="term" value="C:endoplasmic reticulum membrane"/>
    <property type="evidence" value="ECO:0007669"/>
    <property type="project" value="UniProtKB-SubCell"/>
</dbReference>
<keyword evidence="7" id="KW-0597">Phosphoprotein</keyword>
<keyword evidence="17 26" id="KW-0472">Membrane</keyword>
<keyword evidence="13 25" id="KW-0547">Nucleotide-binding</keyword>
<evidence type="ECO:0000256" key="24">
    <source>
        <dbReference type="ARBA" id="ARBA00072040"/>
    </source>
</evidence>
<evidence type="ECO:0000256" key="8">
    <source>
        <dbReference type="ARBA" id="ARBA00022614"/>
    </source>
</evidence>
<keyword evidence="5" id="KW-1003">Cell membrane</keyword>
<dbReference type="FunFam" id="1.10.510.10:FF:000358">
    <property type="entry name" value="Putative leucine-rich repeat receptor-like serine/threonine-protein kinase"/>
    <property type="match status" value="1"/>
</dbReference>
<dbReference type="Proteomes" id="UP001497457">
    <property type="component" value="Chromosome 23rd"/>
</dbReference>
<dbReference type="PROSITE" id="PS51450">
    <property type="entry name" value="LRR"/>
    <property type="match status" value="1"/>
</dbReference>
<dbReference type="Pfam" id="PF00069">
    <property type="entry name" value="Pkinase"/>
    <property type="match status" value="1"/>
</dbReference>
<keyword evidence="8" id="KW-0433">Leucine-rich repeat</keyword>
<feature type="signal peptide" evidence="27">
    <location>
        <begin position="1"/>
        <end position="26"/>
    </location>
</feature>
<evidence type="ECO:0000256" key="13">
    <source>
        <dbReference type="ARBA" id="ARBA00022741"/>
    </source>
</evidence>